<dbReference type="GO" id="GO:0008757">
    <property type="term" value="F:S-adenosylmethionine-dependent methyltransferase activity"/>
    <property type="evidence" value="ECO:0007669"/>
    <property type="project" value="InterPro"/>
</dbReference>
<protein>
    <recommendedName>
        <fullName evidence="2">Methyltransferase type 11 domain-containing protein</fullName>
    </recommendedName>
</protein>
<comment type="caution">
    <text evidence="3">The sequence shown here is derived from an EMBL/GenBank/DDBJ whole genome shotgun (WGS) entry which is preliminary data.</text>
</comment>
<evidence type="ECO:0000256" key="1">
    <source>
        <dbReference type="ARBA" id="ARBA00022679"/>
    </source>
</evidence>
<name>X0S4S3_9ZZZZ</name>
<organism evidence="3">
    <name type="scientific">marine sediment metagenome</name>
    <dbReference type="NCBI Taxonomy" id="412755"/>
    <lineage>
        <taxon>unclassified sequences</taxon>
        <taxon>metagenomes</taxon>
        <taxon>ecological metagenomes</taxon>
    </lineage>
</organism>
<dbReference type="EMBL" id="BARS01006947">
    <property type="protein sequence ID" value="GAF76043.1"/>
    <property type="molecule type" value="Genomic_DNA"/>
</dbReference>
<evidence type="ECO:0000313" key="3">
    <source>
        <dbReference type="EMBL" id="GAF76043.1"/>
    </source>
</evidence>
<feature type="non-terminal residue" evidence="3">
    <location>
        <position position="1"/>
    </location>
</feature>
<gene>
    <name evidence="3" type="ORF">S01H1_13462</name>
</gene>
<dbReference type="InterPro" id="IPR050447">
    <property type="entry name" value="Erg6_SMT_methyltransf"/>
</dbReference>
<dbReference type="AlphaFoldDB" id="X0S4S3"/>
<dbReference type="InterPro" id="IPR013216">
    <property type="entry name" value="Methyltransf_11"/>
</dbReference>
<keyword evidence="1" id="KW-0808">Transferase</keyword>
<dbReference type="Pfam" id="PF08241">
    <property type="entry name" value="Methyltransf_11"/>
    <property type="match status" value="1"/>
</dbReference>
<dbReference type="PANTHER" id="PTHR44068">
    <property type="entry name" value="ZGC:194242"/>
    <property type="match status" value="1"/>
</dbReference>
<accession>X0S4S3</accession>
<dbReference type="CDD" id="cd02440">
    <property type="entry name" value="AdoMet_MTases"/>
    <property type="match status" value="1"/>
</dbReference>
<dbReference type="SUPFAM" id="SSF53335">
    <property type="entry name" value="S-adenosyl-L-methionine-dependent methyltransferases"/>
    <property type="match status" value="1"/>
</dbReference>
<feature type="domain" description="Methyltransferase type 11" evidence="2">
    <location>
        <begin position="23"/>
        <end position="121"/>
    </location>
</feature>
<reference evidence="3" key="1">
    <citation type="journal article" date="2014" name="Front. Microbiol.">
        <title>High frequency of phylogenetically diverse reductive dehalogenase-homologous genes in deep subseafloor sedimentary metagenomes.</title>
        <authorList>
            <person name="Kawai M."/>
            <person name="Futagami T."/>
            <person name="Toyoda A."/>
            <person name="Takaki Y."/>
            <person name="Nishi S."/>
            <person name="Hori S."/>
            <person name="Arai W."/>
            <person name="Tsubouchi T."/>
            <person name="Morono Y."/>
            <person name="Uchiyama I."/>
            <person name="Ito T."/>
            <person name="Fujiyama A."/>
            <person name="Inagaki F."/>
            <person name="Takami H."/>
        </authorList>
    </citation>
    <scope>NUCLEOTIDE SEQUENCE</scope>
    <source>
        <strain evidence="3">Expedition CK06-06</strain>
    </source>
</reference>
<dbReference type="PANTHER" id="PTHR44068:SF11">
    <property type="entry name" value="GERANYL DIPHOSPHATE 2-C-METHYLTRANSFERASE"/>
    <property type="match status" value="1"/>
</dbReference>
<proteinExistence type="predicted"/>
<evidence type="ECO:0000259" key="2">
    <source>
        <dbReference type="Pfam" id="PF08241"/>
    </source>
</evidence>
<sequence>PEQTDILAKKVGLDKTGEDYTLLDICSALGGPARHLAEIYGINVVGLDITPEMVLEAKKRTKGKPYESKIEYRIGSGLDIPAHRNSFNIVWGQDAWCYIRDKERLIEETWRVLKPGGILAFTDWIWGSINTSEEESDFLMEFMVFPDLQTFDGYSELMEKIGYRIVEKQDLQDDFARHMDIYVDSLQKAKPDIEAGFGSELYLAAEKGVLAWKKAAHEKKVGRGLWIAKKP</sequence>
<dbReference type="InterPro" id="IPR029063">
    <property type="entry name" value="SAM-dependent_MTases_sf"/>
</dbReference>
<dbReference type="Gene3D" id="3.40.50.150">
    <property type="entry name" value="Vaccinia Virus protein VP39"/>
    <property type="match status" value="1"/>
</dbReference>